<dbReference type="GO" id="GO:0006434">
    <property type="term" value="P:seryl-tRNA aminoacylation"/>
    <property type="evidence" value="ECO:0007669"/>
    <property type="project" value="InterPro"/>
</dbReference>
<dbReference type="GO" id="GO:0004828">
    <property type="term" value="F:serine-tRNA ligase activity"/>
    <property type="evidence" value="ECO:0007669"/>
    <property type="project" value="UniProtKB-EC"/>
</dbReference>
<feature type="domain" description="Aminoacyl-transfer RNA synthetases class-II family profile" evidence="10">
    <location>
        <begin position="295"/>
        <end position="464"/>
    </location>
</feature>
<evidence type="ECO:0000313" key="13">
    <source>
        <dbReference type="Proteomes" id="UP000694866"/>
    </source>
</evidence>
<dbReference type="Gene3D" id="1.10.287.40">
    <property type="entry name" value="Serine-tRNA synthetase, tRNA binding domain"/>
    <property type="match status" value="1"/>
</dbReference>
<dbReference type="InterPro" id="IPR002317">
    <property type="entry name" value="Ser-tRNA-ligase_type_1"/>
</dbReference>
<keyword evidence="13" id="KW-1185">Reference proteome</keyword>
<comment type="similarity">
    <text evidence="1">Belongs to the class-II aminoacyl-tRNA synthetase family. Type-1 seryl-tRNA synthetase subfamily.</text>
</comment>
<dbReference type="OrthoDB" id="24683at2759"/>
<dbReference type="InterPro" id="IPR042103">
    <property type="entry name" value="SerRS_1_N_sf"/>
</dbReference>
<dbReference type="InterPro" id="IPR010978">
    <property type="entry name" value="tRNA-bd_arm"/>
</dbReference>
<evidence type="ECO:0000256" key="4">
    <source>
        <dbReference type="ARBA" id="ARBA00022741"/>
    </source>
</evidence>
<dbReference type="GeneID" id="105262903"/>
<evidence type="ECO:0000313" key="14">
    <source>
        <dbReference type="RefSeq" id="XP_011297079.1"/>
    </source>
</evidence>
<keyword evidence="4" id="KW-0547">Nucleotide-binding</keyword>
<feature type="binding site" evidence="9">
    <location>
        <begin position="400"/>
        <end position="403"/>
    </location>
    <ligand>
        <name>ATP</name>
        <dbReference type="ChEBI" id="CHEBI:30616"/>
    </ligand>
</feature>
<evidence type="ECO:0000256" key="7">
    <source>
        <dbReference type="ARBA" id="ARBA00031113"/>
    </source>
</evidence>
<dbReference type="Proteomes" id="UP000694866">
    <property type="component" value="Unplaced"/>
</dbReference>
<evidence type="ECO:0000256" key="6">
    <source>
        <dbReference type="ARBA" id="ARBA00023146"/>
    </source>
</evidence>
<dbReference type="GO" id="GO:0005524">
    <property type="term" value="F:ATP binding"/>
    <property type="evidence" value="ECO:0007669"/>
    <property type="project" value="UniProtKB-KW"/>
</dbReference>
<accession>A0A9R1STX4</accession>
<evidence type="ECO:0000256" key="8">
    <source>
        <dbReference type="PIRSR" id="PIRSR001529-1"/>
    </source>
</evidence>
<evidence type="ECO:0000256" key="5">
    <source>
        <dbReference type="ARBA" id="ARBA00022840"/>
    </source>
</evidence>
<reference evidence="14" key="2">
    <citation type="submission" date="2025-04" db="UniProtKB">
        <authorList>
            <consortium name="RefSeq"/>
        </authorList>
    </citation>
    <scope>IDENTIFICATION</scope>
    <source>
        <strain evidence="14">USDA-PBARC FA_bdor</strain>
        <tissue evidence="14">Whole organism</tissue>
    </source>
</reference>
<evidence type="ECO:0000256" key="1">
    <source>
        <dbReference type="ARBA" id="ARBA00010728"/>
    </source>
</evidence>
<dbReference type="CTD" id="318604"/>
<name>A0A0C9QZG7_9HYME</name>
<dbReference type="EMBL" id="GBYB01009184">
    <property type="protein sequence ID" value="JAG78951.1"/>
    <property type="molecule type" value="Transcribed_RNA"/>
</dbReference>
<keyword evidence="6" id="KW-0030">Aminoacyl-tRNA synthetase</keyword>
<evidence type="ECO:0000259" key="10">
    <source>
        <dbReference type="PROSITE" id="PS50862"/>
    </source>
</evidence>
<dbReference type="AlphaFoldDB" id="A0A0C9QZG7"/>
<dbReference type="PANTHER" id="PTHR11778">
    <property type="entry name" value="SERYL-TRNA SYNTHETASE"/>
    <property type="match status" value="1"/>
</dbReference>
<evidence type="ECO:0000313" key="11">
    <source>
        <dbReference type="EMBL" id="JAG78950.1"/>
    </source>
</evidence>
<evidence type="ECO:0000313" key="12">
    <source>
        <dbReference type="EMBL" id="JAG78951.1"/>
    </source>
</evidence>
<evidence type="ECO:0000256" key="2">
    <source>
        <dbReference type="ARBA" id="ARBA00012840"/>
    </source>
</evidence>
<dbReference type="InterPro" id="IPR045864">
    <property type="entry name" value="aa-tRNA-synth_II/BPL/LPL"/>
</dbReference>
<feature type="site" description="Important for serine binding" evidence="8">
    <location>
        <position position="434"/>
    </location>
</feature>
<dbReference type="SUPFAM" id="SSF46589">
    <property type="entry name" value="tRNA-binding arm"/>
    <property type="match status" value="1"/>
</dbReference>
<keyword evidence="3 14" id="KW-0436">Ligase</keyword>
<gene>
    <name evidence="12" type="primary">SARS2_1</name>
    <name evidence="11" type="synonym">SARS2_0</name>
    <name evidence="14" type="synonym">Slimp</name>
    <name evidence="12" type="ORF">g.64934</name>
    <name evidence="11" type="ORF">g.64936</name>
</gene>
<dbReference type="SUPFAM" id="SSF55681">
    <property type="entry name" value="Class II aaRS and biotin synthetases"/>
    <property type="match status" value="1"/>
</dbReference>
<keyword evidence="5 9" id="KW-0067">ATP-binding</keyword>
<accession>A0A0C9QZG7</accession>
<dbReference type="Pfam" id="PF00587">
    <property type="entry name" value="tRNA-synt_2b"/>
    <property type="match status" value="1"/>
</dbReference>
<proteinExistence type="inferred from homology"/>
<organism evidence="12">
    <name type="scientific">Fopius arisanus</name>
    <dbReference type="NCBI Taxonomy" id="64838"/>
    <lineage>
        <taxon>Eukaryota</taxon>
        <taxon>Metazoa</taxon>
        <taxon>Ecdysozoa</taxon>
        <taxon>Arthropoda</taxon>
        <taxon>Hexapoda</taxon>
        <taxon>Insecta</taxon>
        <taxon>Pterygota</taxon>
        <taxon>Neoptera</taxon>
        <taxon>Endopterygota</taxon>
        <taxon>Hymenoptera</taxon>
        <taxon>Apocrita</taxon>
        <taxon>Ichneumonoidea</taxon>
        <taxon>Braconidae</taxon>
        <taxon>Opiinae</taxon>
        <taxon>Fopius</taxon>
    </lineage>
</organism>
<dbReference type="EC" id="6.1.1.11" evidence="2"/>
<dbReference type="PIRSF" id="PIRSF001529">
    <property type="entry name" value="Ser-tRNA-synth_IIa"/>
    <property type="match status" value="1"/>
</dbReference>
<dbReference type="InterPro" id="IPR002314">
    <property type="entry name" value="aa-tRNA-synt_IIb"/>
</dbReference>
<dbReference type="PROSITE" id="PS50862">
    <property type="entry name" value="AA_TRNA_LIGASE_II"/>
    <property type="match status" value="1"/>
</dbReference>
<sequence length="468" mass="53058">MLNKISPRTLKLSLNLLTFSTTRNYTSALYIPGRKAFETFSYLTPHLDYTKTFAEVQKLQRNLNLRGINVNAEEIKSAWEFYQNIDANRRTIEDKRVSVAYRIKKLSKLEFPTPEEEEELNGLITQGKVLKQDLRAIKEIIWDLDETIIPRVLQLPNELHEKTPESSDQVLKTVGVKPVKKPGAQDHLTIGKNLGLLEYTNQFHFYLCDAAALVEVAVQSYASRLLADKGIFRVAGTDFARSLLVEAAGIDHEDPFSSFIINNNEGVNVKSVNRLHLVGGASLISFLALHTRQLVNPKQFPLRYFATGRNYIPSVKNGMDLGLFGVCQTSAVHCTSMTRDFRSQEYDYEFQKLIDVVTDLYDGLGIHYRVILRSAGQLEPAECLRVGFELWSHYYGEYLEVGSISMYGDYLSKRLLIAYQTPIGRAYPAAISGTVINVNRMLGCLLEQNPEMFEVPHVLKEFMPVGEI</sequence>
<reference evidence="12" key="1">
    <citation type="submission" date="2015-01" db="EMBL/GenBank/DDBJ databases">
        <title>Transcriptome Assembly of Fopius arisanus.</title>
        <authorList>
            <person name="Geib S."/>
        </authorList>
    </citation>
    <scope>NUCLEOTIDE SEQUENCE</scope>
</reference>
<evidence type="ECO:0000256" key="9">
    <source>
        <dbReference type="PIRSR" id="PIRSR001529-2"/>
    </source>
</evidence>
<dbReference type="Gene3D" id="3.30.930.10">
    <property type="entry name" value="Bira Bifunctional Protein, Domain 2"/>
    <property type="match status" value="1"/>
</dbReference>
<protein>
    <recommendedName>
        <fullName evidence="2">serine--tRNA ligase</fullName>
        <ecNumber evidence="2">6.1.1.11</ecNumber>
    </recommendedName>
    <alternativeName>
        <fullName evidence="7">Seryl-tRNA synthetase</fullName>
    </alternativeName>
</protein>
<evidence type="ECO:0000256" key="3">
    <source>
        <dbReference type="ARBA" id="ARBA00022598"/>
    </source>
</evidence>
<dbReference type="InterPro" id="IPR006195">
    <property type="entry name" value="aa-tRNA-synth_II"/>
</dbReference>
<dbReference type="EMBL" id="GBYB01009183">
    <property type="protein sequence ID" value="JAG78950.1"/>
    <property type="molecule type" value="Transcribed_RNA"/>
</dbReference>
<dbReference type="KEGG" id="fas:105262903"/>
<dbReference type="RefSeq" id="XP_011297079.1">
    <property type="nucleotide sequence ID" value="XM_011298777.1"/>
</dbReference>